<dbReference type="RefSeq" id="WP_165002997.1">
    <property type="nucleotide sequence ID" value="NZ_CP064955.1"/>
</dbReference>
<dbReference type="GO" id="GO:0046872">
    <property type="term" value="F:metal ion binding"/>
    <property type="evidence" value="ECO:0007669"/>
    <property type="project" value="UniProtKB-KW"/>
</dbReference>
<dbReference type="Proteomes" id="UP000594586">
    <property type="component" value="Chromosome"/>
</dbReference>
<accession>A0A7T0KMZ3</accession>
<dbReference type="Gene3D" id="3.40.390.10">
    <property type="entry name" value="Collagenase (Catalytic Domain)"/>
    <property type="match status" value="1"/>
</dbReference>
<reference evidence="10 11" key="1">
    <citation type="submission" date="2020-11" db="EMBL/GenBank/DDBJ databases">
        <title>Corynebacterium sp. MC1420.</title>
        <authorList>
            <person name="Zhou J."/>
        </authorList>
    </citation>
    <scope>NUCLEOTIDE SEQUENCE [LARGE SCALE GENOMIC DNA]</scope>
    <source>
        <strain evidence="10 11">MC1420</strain>
    </source>
</reference>
<dbReference type="EMBL" id="CP064955">
    <property type="protein sequence ID" value="QPK83336.1"/>
    <property type="molecule type" value="Genomic_DNA"/>
</dbReference>
<keyword evidence="6" id="KW-0862">Zinc</keyword>
<keyword evidence="5" id="KW-0378">Hydrolase</keyword>
<evidence type="ECO:0000256" key="4">
    <source>
        <dbReference type="ARBA" id="ARBA00022723"/>
    </source>
</evidence>
<dbReference type="GO" id="GO:0016485">
    <property type="term" value="P:protein processing"/>
    <property type="evidence" value="ECO:0007669"/>
    <property type="project" value="TreeGrafter"/>
</dbReference>
<keyword evidence="7" id="KW-0482">Metalloprotease</keyword>
<evidence type="ECO:0000259" key="9">
    <source>
        <dbReference type="Pfam" id="PF05649"/>
    </source>
</evidence>
<evidence type="ECO:0000256" key="2">
    <source>
        <dbReference type="ARBA" id="ARBA00007357"/>
    </source>
</evidence>
<keyword evidence="11" id="KW-1185">Reference proteome</keyword>
<evidence type="ECO:0000256" key="6">
    <source>
        <dbReference type="ARBA" id="ARBA00022833"/>
    </source>
</evidence>
<dbReference type="InterPro" id="IPR018497">
    <property type="entry name" value="Peptidase_M13_C"/>
</dbReference>
<evidence type="ECO:0000259" key="8">
    <source>
        <dbReference type="Pfam" id="PF01431"/>
    </source>
</evidence>
<dbReference type="AlphaFoldDB" id="A0A7T0KMZ3"/>
<organism evidence="10 11">
    <name type="scientific">Corynebacterium qintianiae</name>
    <dbReference type="NCBI Taxonomy" id="2709392"/>
    <lineage>
        <taxon>Bacteria</taxon>
        <taxon>Bacillati</taxon>
        <taxon>Actinomycetota</taxon>
        <taxon>Actinomycetes</taxon>
        <taxon>Mycobacteriales</taxon>
        <taxon>Corynebacteriaceae</taxon>
        <taxon>Corynebacterium</taxon>
    </lineage>
</organism>
<name>A0A7T0KMZ3_9CORY</name>
<evidence type="ECO:0000256" key="5">
    <source>
        <dbReference type="ARBA" id="ARBA00022801"/>
    </source>
</evidence>
<evidence type="ECO:0000313" key="10">
    <source>
        <dbReference type="EMBL" id="QPK83336.1"/>
    </source>
</evidence>
<dbReference type="InterPro" id="IPR008753">
    <property type="entry name" value="Peptidase_M13_N"/>
</dbReference>
<evidence type="ECO:0000256" key="1">
    <source>
        <dbReference type="ARBA" id="ARBA00001947"/>
    </source>
</evidence>
<feature type="domain" description="Peptidase M13 N-terminal" evidence="9">
    <location>
        <begin position="2"/>
        <end position="362"/>
    </location>
</feature>
<sequence>MKDLFELVNGEWIAAHEIPADRGIDGAFYALRDKSEEDVRALLTDGEGRGGTVFASFMDTDTVNQAGITPLEADLAKLATSGTEEFARNLGVLEREGIGGPITFWVEKDSRGEDAVAYVVQSGLGLPDEAYYREPQHAETLAAYRKHVARMLEFLGPAHLLGLPPEVAAERIVNLEIQVAASHWDVVRTRDAIATYNPTDFSDLPPLVQTILRGAGLGGGGVIDMMPSYTQALDGMLRPETLADWQLWGAWNILRSRAGLLTEEIGRANFDFFGTKLSGATEQRDRWKRGVSLAESLVGEEIGKHYVAKHFPPESKDMMLELVNYLVQAYRQRIDKLEWMGEGTRTRAVEKLAQFTSKIGYPDRWRSFEGLEFGADLLDNVRKGAAFEHDFQLAKLGKPVDRDEWVTTPQTVNAFYNPVVNDITFPAAILQPPFFDPEADAAENFGAIGAVIGHEIGHGFDDQGSRYDGLGNLNSWWTDEDRERFDELTAKLVKQFDGLVPSVLKGQEAVTGVKGDFTLGENIGDLGGLGIAVVAYKIYLEENNLEDGPALPFGDVEGEFTGFQRLFLAWARVWRSKVRPEMAAQLLAIDPHSPNEFRCNVIAGNIAEFYESFDVPQDSPMWVAPEDRVQIW</sequence>
<gene>
    <name evidence="10" type="ORF">G7Y29_00410</name>
</gene>
<dbReference type="Pfam" id="PF01431">
    <property type="entry name" value="Peptidase_M13"/>
    <property type="match status" value="1"/>
</dbReference>
<evidence type="ECO:0000256" key="7">
    <source>
        <dbReference type="ARBA" id="ARBA00023049"/>
    </source>
</evidence>
<dbReference type="PANTHER" id="PTHR11733">
    <property type="entry name" value="ZINC METALLOPROTEASE FAMILY M13 NEPRILYSIN-RELATED"/>
    <property type="match status" value="1"/>
</dbReference>
<dbReference type="InterPro" id="IPR024079">
    <property type="entry name" value="MetalloPept_cat_dom_sf"/>
</dbReference>
<evidence type="ECO:0000313" key="11">
    <source>
        <dbReference type="Proteomes" id="UP000594586"/>
    </source>
</evidence>
<dbReference type="GO" id="GO:0004222">
    <property type="term" value="F:metalloendopeptidase activity"/>
    <property type="evidence" value="ECO:0007669"/>
    <property type="project" value="InterPro"/>
</dbReference>
<dbReference type="SUPFAM" id="SSF55486">
    <property type="entry name" value="Metalloproteases ('zincins'), catalytic domain"/>
    <property type="match status" value="1"/>
</dbReference>
<comment type="cofactor">
    <cofactor evidence="1">
        <name>Zn(2+)</name>
        <dbReference type="ChEBI" id="CHEBI:29105"/>
    </cofactor>
</comment>
<dbReference type="PRINTS" id="PR00786">
    <property type="entry name" value="NEPRILYSIN"/>
</dbReference>
<dbReference type="Gene3D" id="1.10.1380.10">
    <property type="entry name" value="Neutral endopeptidase , domain2"/>
    <property type="match status" value="1"/>
</dbReference>
<dbReference type="InterPro" id="IPR042089">
    <property type="entry name" value="Peptidase_M13_dom_2"/>
</dbReference>
<evidence type="ECO:0000256" key="3">
    <source>
        <dbReference type="ARBA" id="ARBA00022670"/>
    </source>
</evidence>
<keyword evidence="4" id="KW-0479">Metal-binding</keyword>
<dbReference type="InterPro" id="IPR000718">
    <property type="entry name" value="Peptidase_M13"/>
</dbReference>
<keyword evidence="3" id="KW-0645">Protease</keyword>
<dbReference type="Pfam" id="PF05649">
    <property type="entry name" value="Peptidase_M13_N"/>
    <property type="match status" value="1"/>
</dbReference>
<dbReference type="GO" id="GO:0005886">
    <property type="term" value="C:plasma membrane"/>
    <property type="evidence" value="ECO:0007669"/>
    <property type="project" value="TreeGrafter"/>
</dbReference>
<comment type="similarity">
    <text evidence="2">Belongs to the peptidase M13 family.</text>
</comment>
<dbReference type="PROSITE" id="PS51885">
    <property type="entry name" value="NEPRILYSIN"/>
    <property type="match status" value="1"/>
</dbReference>
<dbReference type="CDD" id="cd08662">
    <property type="entry name" value="M13"/>
    <property type="match status" value="1"/>
</dbReference>
<proteinExistence type="inferred from homology"/>
<dbReference type="KEGG" id="cqn:G7Y29_00410"/>
<protein>
    <submittedName>
        <fullName evidence="10">Peptidase M13</fullName>
    </submittedName>
</protein>
<dbReference type="PANTHER" id="PTHR11733:SF167">
    <property type="entry name" value="FI17812P1-RELATED"/>
    <property type="match status" value="1"/>
</dbReference>
<feature type="domain" description="Peptidase M13 C-terminal" evidence="8">
    <location>
        <begin position="413"/>
        <end position="629"/>
    </location>
</feature>